<reference evidence="1 2" key="1">
    <citation type="submission" date="2017-10" db="EMBL/GenBank/DDBJ databases">
        <title>Draft genome of actinobacteria isolated from guarana (Paullinia cupana (Mart.) Ducke.</title>
        <authorList>
            <person name="Siqueira K.A."/>
            <person name="Liotti R.G."/>
            <person name="Mendes T.A."/>
            <person name="Soares M.A."/>
        </authorList>
    </citation>
    <scope>NUCLEOTIDE SEQUENCE [LARGE SCALE GENOMIC DNA]</scope>
    <source>
        <strain evidence="1 2">199</strain>
    </source>
</reference>
<evidence type="ECO:0000313" key="2">
    <source>
        <dbReference type="Proteomes" id="UP000276379"/>
    </source>
</evidence>
<comment type="caution">
    <text evidence="1">The sequence shown here is derived from an EMBL/GenBank/DDBJ whole genome shotgun (WGS) entry which is preliminary data.</text>
</comment>
<proteinExistence type="predicted"/>
<name>A0A426SFR0_9ACTN</name>
<dbReference type="AlphaFoldDB" id="A0A426SFR0"/>
<accession>A0A426SFR0</accession>
<dbReference type="EMBL" id="PDES01000001">
    <property type="protein sequence ID" value="RRQ89704.1"/>
    <property type="molecule type" value="Genomic_DNA"/>
</dbReference>
<dbReference type="Proteomes" id="UP000276379">
    <property type="component" value="Unassembled WGS sequence"/>
</dbReference>
<sequence length="87" mass="9648">MSDAEDICARDGCNFHVEIDVISGTLFSTVYCGDACADYEWFRRTLESADLSPGIEEALRLLNELERVLNARSEPFEVGPLLGSLYA</sequence>
<organism evidence="1 2">
    <name type="scientific">Streptomyces griseofuscus</name>
    <dbReference type="NCBI Taxonomy" id="146922"/>
    <lineage>
        <taxon>Bacteria</taxon>
        <taxon>Bacillati</taxon>
        <taxon>Actinomycetota</taxon>
        <taxon>Actinomycetes</taxon>
        <taxon>Kitasatosporales</taxon>
        <taxon>Streptomycetaceae</taxon>
        <taxon>Streptomyces</taxon>
    </lineage>
</organism>
<dbReference type="RefSeq" id="WP_125212627.1">
    <property type="nucleotide sequence ID" value="NZ_PDES01000001.1"/>
</dbReference>
<protein>
    <submittedName>
        <fullName evidence="1">Uncharacterized protein</fullName>
    </submittedName>
</protein>
<gene>
    <name evidence="1" type="ORF">CQW44_03695</name>
</gene>
<evidence type="ECO:0000313" key="1">
    <source>
        <dbReference type="EMBL" id="RRQ89704.1"/>
    </source>
</evidence>
<keyword evidence="2" id="KW-1185">Reference proteome</keyword>